<keyword evidence="2" id="KW-1185">Reference proteome</keyword>
<comment type="caution">
    <text evidence="1">The sequence shown here is derived from an EMBL/GenBank/DDBJ whole genome shotgun (WGS) entry which is preliminary data.</text>
</comment>
<reference evidence="1 2" key="1">
    <citation type="journal article" date="2023" name="Mol. Ecol. Resour.">
        <title>Chromosome-level genome assembly of a triploid poplar Populus alba 'Berolinensis'.</title>
        <authorList>
            <person name="Chen S."/>
            <person name="Yu Y."/>
            <person name="Wang X."/>
            <person name="Wang S."/>
            <person name="Zhang T."/>
            <person name="Zhou Y."/>
            <person name="He R."/>
            <person name="Meng N."/>
            <person name="Wang Y."/>
            <person name="Liu W."/>
            <person name="Liu Z."/>
            <person name="Liu J."/>
            <person name="Guo Q."/>
            <person name="Huang H."/>
            <person name="Sederoff R.R."/>
            <person name="Wang G."/>
            <person name="Qu G."/>
            <person name="Chen S."/>
        </authorList>
    </citation>
    <scope>NUCLEOTIDE SEQUENCE [LARGE SCALE GENOMIC DNA]</scope>
    <source>
        <strain evidence="1">SC-2020</strain>
    </source>
</reference>
<dbReference type="EMBL" id="JAQIZT010000004">
    <property type="protein sequence ID" value="KAJ7001351.1"/>
    <property type="molecule type" value="Genomic_DNA"/>
</dbReference>
<protein>
    <submittedName>
        <fullName evidence="1">Uncharacterized protein</fullName>
    </submittedName>
</protein>
<dbReference type="AlphaFoldDB" id="A0AAD6R2X1"/>
<evidence type="ECO:0000313" key="1">
    <source>
        <dbReference type="EMBL" id="KAJ7001351.1"/>
    </source>
</evidence>
<accession>A0AAD6R2X1</accession>
<proteinExistence type="predicted"/>
<name>A0AAD6R2X1_9ROSI</name>
<sequence length="68" mass="7884">MELHQILFDWPKCVNDWEMLWPAVVASCSHPILTSKQSSEKVLRLVLDGQRFFLLEPKSWVSSLNISV</sequence>
<evidence type="ECO:0000313" key="2">
    <source>
        <dbReference type="Proteomes" id="UP001164929"/>
    </source>
</evidence>
<gene>
    <name evidence="1" type="ORF">NC653_011699</name>
</gene>
<organism evidence="1 2">
    <name type="scientific">Populus alba x Populus x berolinensis</name>
    <dbReference type="NCBI Taxonomy" id="444605"/>
    <lineage>
        <taxon>Eukaryota</taxon>
        <taxon>Viridiplantae</taxon>
        <taxon>Streptophyta</taxon>
        <taxon>Embryophyta</taxon>
        <taxon>Tracheophyta</taxon>
        <taxon>Spermatophyta</taxon>
        <taxon>Magnoliopsida</taxon>
        <taxon>eudicotyledons</taxon>
        <taxon>Gunneridae</taxon>
        <taxon>Pentapetalae</taxon>
        <taxon>rosids</taxon>
        <taxon>fabids</taxon>
        <taxon>Malpighiales</taxon>
        <taxon>Salicaceae</taxon>
        <taxon>Saliceae</taxon>
        <taxon>Populus</taxon>
    </lineage>
</organism>
<dbReference type="Proteomes" id="UP001164929">
    <property type="component" value="Chromosome 4"/>
</dbReference>